<evidence type="ECO:0000313" key="2">
    <source>
        <dbReference type="EMBL" id="PJK28787.1"/>
    </source>
</evidence>
<gene>
    <name evidence="2" type="ORF">CVT23_15765</name>
</gene>
<dbReference type="Proteomes" id="UP000229498">
    <property type="component" value="Unassembled WGS sequence"/>
</dbReference>
<reference evidence="2 3" key="1">
    <citation type="submission" date="2017-11" db="EMBL/GenBank/DDBJ databases">
        <title>Draft genome sequence of Rhizobiales bacterium SY3-13.</title>
        <authorList>
            <person name="Sun C."/>
        </authorList>
    </citation>
    <scope>NUCLEOTIDE SEQUENCE [LARGE SCALE GENOMIC DNA]</scope>
    <source>
        <strain evidence="2 3">SY3-13</strain>
    </source>
</reference>
<evidence type="ECO:0000313" key="3">
    <source>
        <dbReference type="Proteomes" id="UP000229498"/>
    </source>
</evidence>
<keyword evidence="3" id="KW-1185">Reference proteome</keyword>
<dbReference type="PROSITE" id="PS50995">
    <property type="entry name" value="HTH_MARR_2"/>
    <property type="match status" value="1"/>
</dbReference>
<dbReference type="GO" id="GO:0006950">
    <property type="term" value="P:response to stress"/>
    <property type="evidence" value="ECO:0007669"/>
    <property type="project" value="TreeGrafter"/>
</dbReference>
<dbReference type="AlphaFoldDB" id="A0A2M9FZ91"/>
<proteinExistence type="predicted"/>
<dbReference type="EMBL" id="PHIG01000039">
    <property type="protein sequence ID" value="PJK28787.1"/>
    <property type="molecule type" value="Genomic_DNA"/>
</dbReference>
<dbReference type="SMART" id="SM00347">
    <property type="entry name" value="HTH_MARR"/>
    <property type="match status" value="1"/>
</dbReference>
<dbReference type="InterPro" id="IPR000835">
    <property type="entry name" value="HTH_MarR-typ"/>
</dbReference>
<dbReference type="Gene3D" id="1.10.10.10">
    <property type="entry name" value="Winged helix-like DNA-binding domain superfamily/Winged helix DNA-binding domain"/>
    <property type="match status" value="1"/>
</dbReference>
<dbReference type="PANTHER" id="PTHR33164:SF57">
    <property type="entry name" value="MARR-FAMILY TRANSCRIPTIONAL REGULATOR"/>
    <property type="match status" value="1"/>
</dbReference>
<dbReference type="InterPro" id="IPR036390">
    <property type="entry name" value="WH_DNA-bd_sf"/>
</dbReference>
<accession>A0A2M9FZ91</accession>
<comment type="caution">
    <text evidence="2">The sequence shown here is derived from an EMBL/GenBank/DDBJ whole genome shotgun (WGS) entry which is preliminary data.</text>
</comment>
<sequence length="144" mass="16231">MNEPTLDLPAFLPYQLSVAANRVSNRLARIYADRFDLTIPEWRVMAVLGRFPGLSAVEVAERTAMDKVRVSRAVSRLLSAGRLERRTDPEDRRRTELRLSEAGRAIYAEIVPLARRFERSVMAELAPEELAALRRALGKLLADG</sequence>
<dbReference type="OrthoDB" id="8906692at2"/>
<dbReference type="SUPFAM" id="SSF46785">
    <property type="entry name" value="Winged helix' DNA-binding domain"/>
    <property type="match status" value="1"/>
</dbReference>
<dbReference type="PANTHER" id="PTHR33164">
    <property type="entry name" value="TRANSCRIPTIONAL REGULATOR, MARR FAMILY"/>
    <property type="match status" value="1"/>
</dbReference>
<feature type="domain" description="HTH marR-type" evidence="1">
    <location>
        <begin position="9"/>
        <end position="142"/>
    </location>
</feature>
<dbReference type="Pfam" id="PF12802">
    <property type="entry name" value="MarR_2"/>
    <property type="match status" value="1"/>
</dbReference>
<organism evidence="2 3">
    <name type="scientific">Minwuia thermotolerans</name>
    <dbReference type="NCBI Taxonomy" id="2056226"/>
    <lineage>
        <taxon>Bacteria</taxon>
        <taxon>Pseudomonadati</taxon>
        <taxon>Pseudomonadota</taxon>
        <taxon>Alphaproteobacteria</taxon>
        <taxon>Minwuiales</taxon>
        <taxon>Minwuiaceae</taxon>
        <taxon>Minwuia</taxon>
    </lineage>
</organism>
<name>A0A2M9FZ91_9PROT</name>
<dbReference type="InterPro" id="IPR039422">
    <property type="entry name" value="MarR/SlyA-like"/>
</dbReference>
<protein>
    <submittedName>
        <fullName evidence="2">MarR family transcriptional regulator</fullName>
    </submittedName>
</protein>
<dbReference type="RefSeq" id="WP_109792252.1">
    <property type="nucleotide sequence ID" value="NZ_PHIG01000039.1"/>
</dbReference>
<dbReference type="GO" id="GO:0003700">
    <property type="term" value="F:DNA-binding transcription factor activity"/>
    <property type="evidence" value="ECO:0007669"/>
    <property type="project" value="InterPro"/>
</dbReference>
<dbReference type="InterPro" id="IPR036388">
    <property type="entry name" value="WH-like_DNA-bd_sf"/>
</dbReference>
<dbReference type="PRINTS" id="PR00598">
    <property type="entry name" value="HTHMARR"/>
</dbReference>
<evidence type="ECO:0000259" key="1">
    <source>
        <dbReference type="PROSITE" id="PS50995"/>
    </source>
</evidence>